<feature type="compositionally biased region" description="Gly residues" evidence="10">
    <location>
        <begin position="450"/>
        <end position="469"/>
    </location>
</feature>
<reference evidence="13" key="1">
    <citation type="submission" date="2019-05" db="EMBL/GenBank/DDBJ databases">
        <title>Annotation for the trematode Paragonimus heterotremus.</title>
        <authorList>
            <person name="Choi Y.-J."/>
        </authorList>
    </citation>
    <scope>NUCLEOTIDE SEQUENCE</scope>
    <source>
        <strain evidence="13">LC</strain>
    </source>
</reference>
<dbReference type="GO" id="GO:0008270">
    <property type="term" value="F:zinc ion binding"/>
    <property type="evidence" value="ECO:0007669"/>
    <property type="project" value="UniProtKB-KW"/>
</dbReference>
<dbReference type="PROSITE" id="PS50102">
    <property type="entry name" value="RRM"/>
    <property type="match status" value="1"/>
</dbReference>
<comment type="subcellular location">
    <subcellularLocation>
        <location evidence="1">Nucleus</location>
    </subcellularLocation>
</comment>
<dbReference type="InterPro" id="IPR012677">
    <property type="entry name" value="Nucleotide-bd_a/b_plait_sf"/>
</dbReference>
<sequence>MQQPGQAGGYPSFHYPTASGDQNAQLLQGYALPQQGGAGSTGVPGAMFGNQSAPSYNFDQSNVGYSQSSSVPVCQVGPGSQVPMQPGAGGFAYPDFSGTFNQYAGMGQNVPPGLTAMQATLGSDMQQFGPLMTNAFGQPMPTNGAILEAFAHDQSLASFGHMAFLQDASGASARGGATTRGRAVFVPVLVTNSGFAGPTPTVLLYVLVESDQRVLFLTFTFFVWSRRFFPHLRRLVFFSQRGGFNKFGGPRTNSNLPSVTNRRSFFTFDGSALLADGLREDTVFVSNLPQTIDHETMKAQFGVVGKIKINAKSGMPMVWIFKEKGVPKGEALVTYEDQQCVQAAIKWFSEHDFLGRKIEVKQAVNSQRPVIIPPGGGGVGQNNQIMGNASMIGPGGPNNAAAALAAAAVAAAASGNTMASLMNNSAAAAASLAAFTGAGVQFDGKDFSNRGGGSFSRGNRGGTTNGRTGGSNQAGSREGDWSCAQCGNINFSWREQCNRCHVPRALDTSGSGDVTGAGRGSVTAVSRGNGQVGTPVLNAPSQPNTMPGFGRGGPVGAGAMSMSMTGRGGRGGGPMRGSGVGAGRARPAPY</sequence>
<dbReference type="InterPro" id="IPR001876">
    <property type="entry name" value="Znf_RanBP2"/>
</dbReference>
<dbReference type="SUPFAM" id="SSF54928">
    <property type="entry name" value="RNA-binding domain, RBD"/>
    <property type="match status" value="1"/>
</dbReference>
<evidence type="ECO:0000259" key="12">
    <source>
        <dbReference type="PROSITE" id="PS50199"/>
    </source>
</evidence>
<dbReference type="SUPFAM" id="SSF90209">
    <property type="entry name" value="Ran binding protein zinc finger-like"/>
    <property type="match status" value="1"/>
</dbReference>
<keyword evidence="5" id="KW-0862">Zinc</keyword>
<evidence type="ECO:0000313" key="13">
    <source>
        <dbReference type="EMBL" id="KAF5394260.1"/>
    </source>
</evidence>
<feature type="domain" description="RanBP2-type" evidence="12">
    <location>
        <begin position="477"/>
        <end position="506"/>
    </location>
</feature>
<evidence type="ECO:0000256" key="8">
    <source>
        <dbReference type="PROSITE-ProRule" id="PRU00176"/>
    </source>
</evidence>
<dbReference type="SMART" id="SM00360">
    <property type="entry name" value="RRM"/>
    <property type="match status" value="1"/>
</dbReference>
<keyword evidence="4 9" id="KW-0863">Zinc-finger</keyword>
<dbReference type="Pfam" id="PF00076">
    <property type="entry name" value="RRM_1"/>
    <property type="match status" value="1"/>
</dbReference>
<evidence type="ECO:0000256" key="7">
    <source>
        <dbReference type="ARBA" id="ARBA00023242"/>
    </source>
</evidence>
<keyword evidence="3" id="KW-0479">Metal-binding</keyword>
<dbReference type="GO" id="GO:0003723">
    <property type="term" value="F:RNA binding"/>
    <property type="evidence" value="ECO:0007669"/>
    <property type="project" value="UniProtKB-UniRule"/>
</dbReference>
<comment type="similarity">
    <text evidence="2">Belongs to the RRM TET family.</text>
</comment>
<name>A0A8J4SII9_9TREM</name>
<proteinExistence type="inferred from homology"/>
<dbReference type="GO" id="GO:0006355">
    <property type="term" value="P:regulation of DNA-templated transcription"/>
    <property type="evidence" value="ECO:0007669"/>
    <property type="project" value="InterPro"/>
</dbReference>
<evidence type="ECO:0000256" key="1">
    <source>
        <dbReference type="ARBA" id="ARBA00004123"/>
    </source>
</evidence>
<dbReference type="AlphaFoldDB" id="A0A8J4SII9"/>
<evidence type="ECO:0000256" key="2">
    <source>
        <dbReference type="ARBA" id="ARBA00008448"/>
    </source>
</evidence>
<dbReference type="EMBL" id="LUCH01019451">
    <property type="protein sequence ID" value="KAF5394260.1"/>
    <property type="molecule type" value="Genomic_DNA"/>
</dbReference>
<dbReference type="OrthoDB" id="76445at2759"/>
<dbReference type="Proteomes" id="UP000748531">
    <property type="component" value="Unassembled WGS sequence"/>
</dbReference>
<feature type="region of interest" description="Disordered" evidence="10">
    <location>
        <begin position="449"/>
        <end position="479"/>
    </location>
</feature>
<dbReference type="Gene3D" id="4.10.1060.10">
    <property type="entry name" value="Zinc finger, RanBP2-type"/>
    <property type="match status" value="1"/>
</dbReference>
<dbReference type="InterPro" id="IPR035979">
    <property type="entry name" value="RBD_domain_sf"/>
</dbReference>
<evidence type="ECO:0000256" key="5">
    <source>
        <dbReference type="ARBA" id="ARBA00022833"/>
    </source>
</evidence>
<dbReference type="SMART" id="SM00547">
    <property type="entry name" value="ZnF_RBZ"/>
    <property type="match status" value="1"/>
</dbReference>
<evidence type="ECO:0000259" key="11">
    <source>
        <dbReference type="PROSITE" id="PS50102"/>
    </source>
</evidence>
<feature type="compositionally biased region" description="Gly residues" evidence="10">
    <location>
        <begin position="566"/>
        <end position="582"/>
    </location>
</feature>
<evidence type="ECO:0000256" key="6">
    <source>
        <dbReference type="ARBA" id="ARBA00022884"/>
    </source>
</evidence>
<gene>
    <name evidence="13" type="ORF">PHET_11927</name>
</gene>
<organism evidence="13 14">
    <name type="scientific">Paragonimus heterotremus</name>
    <dbReference type="NCBI Taxonomy" id="100268"/>
    <lineage>
        <taxon>Eukaryota</taxon>
        <taxon>Metazoa</taxon>
        <taxon>Spiralia</taxon>
        <taxon>Lophotrochozoa</taxon>
        <taxon>Platyhelminthes</taxon>
        <taxon>Trematoda</taxon>
        <taxon>Digenea</taxon>
        <taxon>Plagiorchiida</taxon>
        <taxon>Troglotremata</taxon>
        <taxon>Troglotrematidae</taxon>
        <taxon>Paragonimus</taxon>
    </lineage>
</organism>
<keyword evidence="7" id="KW-0539">Nucleus</keyword>
<protein>
    <submittedName>
        <fullName evidence="13">Uncharacterized protein</fullName>
    </submittedName>
</protein>
<dbReference type="PROSITE" id="PS01358">
    <property type="entry name" value="ZF_RANBP2_1"/>
    <property type="match status" value="1"/>
</dbReference>
<dbReference type="InterPro" id="IPR036443">
    <property type="entry name" value="Znf_RanBP2_sf"/>
</dbReference>
<evidence type="ECO:0000313" key="14">
    <source>
        <dbReference type="Proteomes" id="UP000748531"/>
    </source>
</evidence>
<keyword evidence="14" id="KW-1185">Reference proteome</keyword>
<keyword evidence="6 8" id="KW-0694">RNA-binding</keyword>
<evidence type="ECO:0000256" key="10">
    <source>
        <dbReference type="SAM" id="MobiDB-lite"/>
    </source>
</evidence>
<evidence type="ECO:0000256" key="4">
    <source>
        <dbReference type="ARBA" id="ARBA00022771"/>
    </source>
</evidence>
<dbReference type="GO" id="GO:0005634">
    <property type="term" value="C:nucleus"/>
    <property type="evidence" value="ECO:0007669"/>
    <property type="project" value="UniProtKB-SubCell"/>
</dbReference>
<feature type="domain" description="RRM" evidence="11">
    <location>
        <begin position="281"/>
        <end position="365"/>
    </location>
</feature>
<dbReference type="InterPro" id="IPR034870">
    <property type="entry name" value="TET_fam"/>
</dbReference>
<accession>A0A8J4SII9</accession>
<feature type="region of interest" description="Disordered" evidence="10">
    <location>
        <begin position="506"/>
        <end position="590"/>
    </location>
</feature>
<evidence type="ECO:0000256" key="9">
    <source>
        <dbReference type="PROSITE-ProRule" id="PRU00322"/>
    </source>
</evidence>
<dbReference type="InterPro" id="IPR000504">
    <property type="entry name" value="RRM_dom"/>
</dbReference>
<dbReference type="PROSITE" id="PS50199">
    <property type="entry name" value="ZF_RANBP2_2"/>
    <property type="match status" value="1"/>
</dbReference>
<evidence type="ECO:0000256" key="3">
    <source>
        <dbReference type="ARBA" id="ARBA00022723"/>
    </source>
</evidence>
<comment type="caution">
    <text evidence="13">The sequence shown here is derived from an EMBL/GenBank/DDBJ whole genome shotgun (WGS) entry which is preliminary data.</text>
</comment>
<dbReference type="Gene3D" id="3.30.70.330">
    <property type="match status" value="1"/>
</dbReference>
<dbReference type="PANTHER" id="PTHR23238">
    <property type="entry name" value="RNA BINDING PROTEIN"/>
    <property type="match status" value="1"/>
</dbReference>